<dbReference type="Proteomes" id="UP000054538">
    <property type="component" value="Unassembled WGS sequence"/>
</dbReference>
<evidence type="ECO:0000313" key="2">
    <source>
        <dbReference type="EMBL" id="KIK75342.1"/>
    </source>
</evidence>
<sequence length="90" mass="10253">GTEQDKEDFYHPNKNDGPEAPPNKHPGPQAPLNIDTQFYGPGDKLYRNYHTKLTEWPCTKQGKYLATGTPPPPKVKNLNNWAPYNNQAQY</sequence>
<dbReference type="STRING" id="930991.A0A0D0BV96"/>
<feature type="compositionally biased region" description="Pro residues" evidence="1">
    <location>
        <begin position="19"/>
        <end position="29"/>
    </location>
</feature>
<dbReference type="AlphaFoldDB" id="A0A0D0BV96"/>
<proteinExistence type="predicted"/>
<feature type="region of interest" description="Disordered" evidence="1">
    <location>
        <begin position="61"/>
        <end position="90"/>
    </location>
</feature>
<evidence type="ECO:0000256" key="1">
    <source>
        <dbReference type="SAM" id="MobiDB-lite"/>
    </source>
</evidence>
<feature type="non-terminal residue" evidence="2">
    <location>
        <position position="1"/>
    </location>
</feature>
<reference evidence="2 3" key="1">
    <citation type="submission" date="2014-04" db="EMBL/GenBank/DDBJ databases">
        <authorList>
            <consortium name="DOE Joint Genome Institute"/>
            <person name="Kuo A."/>
            <person name="Kohler A."/>
            <person name="Jargeat P."/>
            <person name="Nagy L.G."/>
            <person name="Floudas D."/>
            <person name="Copeland A."/>
            <person name="Barry K.W."/>
            <person name="Cichocki N."/>
            <person name="Veneault-Fourrey C."/>
            <person name="LaButti K."/>
            <person name="Lindquist E.A."/>
            <person name="Lipzen A."/>
            <person name="Lundell T."/>
            <person name="Morin E."/>
            <person name="Murat C."/>
            <person name="Sun H."/>
            <person name="Tunlid A."/>
            <person name="Henrissat B."/>
            <person name="Grigoriev I.V."/>
            <person name="Hibbett D.S."/>
            <person name="Martin F."/>
            <person name="Nordberg H.P."/>
            <person name="Cantor M.N."/>
            <person name="Hua S.X."/>
        </authorList>
    </citation>
    <scope>NUCLEOTIDE SEQUENCE [LARGE SCALE GENOMIC DNA]</scope>
    <source>
        <strain evidence="2 3">Ve08.2h10</strain>
    </source>
</reference>
<dbReference type="InParanoid" id="A0A0D0BV96"/>
<protein>
    <submittedName>
        <fullName evidence="2">Uncharacterized protein</fullName>
    </submittedName>
</protein>
<name>A0A0D0BV96_9AGAM</name>
<evidence type="ECO:0000313" key="3">
    <source>
        <dbReference type="Proteomes" id="UP000054538"/>
    </source>
</evidence>
<dbReference type="HOGENOM" id="CLU_2446708_0_0_1"/>
<feature type="region of interest" description="Disordered" evidence="1">
    <location>
        <begin position="1"/>
        <end position="35"/>
    </location>
</feature>
<reference evidence="3" key="2">
    <citation type="submission" date="2015-01" db="EMBL/GenBank/DDBJ databases">
        <title>Evolutionary Origins and Diversification of the Mycorrhizal Mutualists.</title>
        <authorList>
            <consortium name="DOE Joint Genome Institute"/>
            <consortium name="Mycorrhizal Genomics Consortium"/>
            <person name="Kohler A."/>
            <person name="Kuo A."/>
            <person name="Nagy L.G."/>
            <person name="Floudas D."/>
            <person name="Copeland A."/>
            <person name="Barry K.W."/>
            <person name="Cichocki N."/>
            <person name="Veneault-Fourrey C."/>
            <person name="LaButti K."/>
            <person name="Lindquist E.A."/>
            <person name="Lipzen A."/>
            <person name="Lundell T."/>
            <person name="Morin E."/>
            <person name="Murat C."/>
            <person name="Riley R."/>
            <person name="Ohm R."/>
            <person name="Sun H."/>
            <person name="Tunlid A."/>
            <person name="Henrissat B."/>
            <person name="Grigoriev I.V."/>
            <person name="Hibbett D.S."/>
            <person name="Martin F."/>
        </authorList>
    </citation>
    <scope>NUCLEOTIDE SEQUENCE [LARGE SCALE GENOMIC DNA]</scope>
    <source>
        <strain evidence="3">Ve08.2h10</strain>
    </source>
</reference>
<feature type="non-terminal residue" evidence="2">
    <location>
        <position position="90"/>
    </location>
</feature>
<gene>
    <name evidence="2" type="ORF">PAXRUDRAFT_94145</name>
</gene>
<feature type="compositionally biased region" description="Basic and acidic residues" evidence="1">
    <location>
        <begin position="7"/>
        <end position="17"/>
    </location>
</feature>
<accession>A0A0D0BV96</accession>
<dbReference type="EMBL" id="KN828175">
    <property type="protein sequence ID" value="KIK75342.1"/>
    <property type="molecule type" value="Genomic_DNA"/>
</dbReference>
<dbReference type="OrthoDB" id="2691487at2759"/>
<feature type="compositionally biased region" description="Polar residues" evidence="1">
    <location>
        <begin position="77"/>
        <end position="90"/>
    </location>
</feature>
<keyword evidence="3" id="KW-1185">Reference proteome</keyword>
<organism evidence="2 3">
    <name type="scientific">Paxillus rubicundulus Ve08.2h10</name>
    <dbReference type="NCBI Taxonomy" id="930991"/>
    <lineage>
        <taxon>Eukaryota</taxon>
        <taxon>Fungi</taxon>
        <taxon>Dikarya</taxon>
        <taxon>Basidiomycota</taxon>
        <taxon>Agaricomycotina</taxon>
        <taxon>Agaricomycetes</taxon>
        <taxon>Agaricomycetidae</taxon>
        <taxon>Boletales</taxon>
        <taxon>Paxilineae</taxon>
        <taxon>Paxillaceae</taxon>
        <taxon>Paxillus</taxon>
    </lineage>
</organism>